<comment type="caution">
    <text evidence="13">The sequence shown here is derived from an EMBL/GenBank/DDBJ whole genome shotgun (WGS) entry which is preliminary data.</text>
</comment>
<evidence type="ECO:0000313" key="13">
    <source>
        <dbReference type="EMBL" id="GFS92225.1"/>
    </source>
</evidence>
<dbReference type="OrthoDB" id="8119704at2759"/>
<dbReference type="SUPFAM" id="SSF53474">
    <property type="entry name" value="alpha/beta-Hydrolases"/>
    <property type="match status" value="1"/>
</dbReference>
<sequence length="281" mass="33286">MLTMDAVELSYDVYETFDSHADLPPIILIHGMFWNKYMFKELAEKLCSGTKRRVYCLDMRNHGESPVCEDCGMFEMCEDVKRFIKEKDLQKITFVCHSFSTTICYLIALEKPEIVEKLVMVDSFPFNKFFDDINDSIKEVQIQNHALKILNPKMSLRDAREKLEKLAEKETRTRKLFFRKMIHDLQKEDGQFKWKTDIDFLQRKILKEKTFLVYPRGSCEHEILIVRCSNSVNVTDERFEKVRKFNPNTKLVTFEDTTHMLLLEKIEEFVEVVSDFLGVTK</sequence>
<dbReference type="Pfam" id="PF00561">
    <property type="entry name" value="Abhydrolase_1"/>
    <property type="match status" value="1"/>
</dbReference>
<dbReference type="Gene3D" id="3.40.50.1820">
    <property type="entry name" value="alpha/beta hydrolase"/>
    <property type="match status" value="1"/>
</dbReference>
<dbReference type="PANTHER" id="PTHR46118:SF4">
    <property type="entry name" value="PROTEIN ABHD11"/>
    <property type="match status" value="1"/>
</dbReference>
<evidence type="ECO:0000256" key="8">
    <source>
        <dbReference type="ARBA" id="ARBA00048283"/>
    </source>
</evidence>
<organism evidence="13 15">
    <name type="scientific">Nephila pilipes</name>
    <name type="common">Giant wood spider</name>
    <name type="synonym">Nephila maculata</name>
    <dbReference type="NCBI Taxonomy" id="299642"/>
    <lineage>
        <taxon>Eukaryota</taxon>
        <taxon>Metazoa</taxon>
        <taxon>Ecdysozoa</taxon>
        <taxon>Arthropoda</taxon>
        <taxon>Chelicerata</taxon>
        <taxon>Arachnida</taxon>
        <taxon>Araneae</taxon>
        <taxon>Araneomorphae</taxon>
        <taxon>Entelegynae</taxon>
        <taxon>Araneoidea</taxon>
        <taxon>Nephilidae</taxon>
        <taxon>Nephila</taxon>
    </lineage>
</organism>
<comment type="catalytic activity">
    <reaction evidence="8">
        <text>1-octadecanoyl-2-(4Z,7Z,10Z,13Z,16Z,19Z-docosahexaenoyl)-sn-glycerol + H2O = 2-(4Z,7Z,10Z,13Z,16Z,19Z-docosahexaenoyl)-glycerol + octadecanoate + H(+)</text>
        <dbReference type="Rhea" id="RHEA:77107"/>
        <dbReference type="ChEBI" id="CHEBI:15377"/>
        <dbReference type="ChEBI" id="CHEBI:15378"/>
        <dbReference type="ChEBI" id="CHEBI:25629"/>
        <dbReference type="ChEBI" id="CHEBI:77129"/>
        <dbReference type="ChEBI" id="CHEBI:186738"/>
    </reaction>
</comment>
<evidence type="ECO:0000256" key="4">
    <source>
        <dbReference type="ARBA" id="ARBA00042703"/>
    </source>
</evidence>
<evidence type="ECO:0000256" key="10">
    <source>
        <dbReference type="ARBA" id="ARBA00048513"/>
    </source>
</evidence>
<evidence type="ECO:0000256" key="1">
    <source>
        <dbReference type="ARBA" id="ARBA00008645"/>
    </source>
</evidence>
<reference evidence="13" key="1">
    <citation type="submission" date="2020-08" db="EMBL/GenBank/DDBJ databases">
        <title>Multicomponent nature underlies the extraordinary mechanical properties of spider dragline silk.</title>
        <authorList>
            <person name="Kono N."/>
            <person name="Nakamura H."/>
            <person name="Mori M."/>
            <person name="Yoshida Y."/>
            <person name="Ohtoshi R."/>
            <person name="Malay A.D."/>
            <person name="Moran D.A.P."/>
            <person name="Tomita M."/>
            <person name="Numata K."/>
            <person name="Arakawa K."/>
        </authorList>
    </citation>
    <scope>NUCLEOTIDE SEQUENCE</scope>
</reference>
<evidence type="ECO:0000256" key="9">
    <source>
        <dbReference type="ARBA" id="ARBA00048504"/>
    </source>
</evidence>
<dbReference type="Proteomes" id="UP000887013">
    <property type="component" value="Unassembled WGS sequence"/>
</dbReference>
<dbReference type="PANTHER" id="PTHR46118">
    <property type="entry name" value="PROTEIN ABHD11"/>
    <property type="match status" value="1"/>
</dbReference>
<comment type="similarity">
    <text evidence="1">Belongs to the AB hydrolase superfamily.</text>
</comment>
<proteinExistence type="inferred from homology"/>
<name>A0A8X6TBE5_NEPPI</name>
<accession>A0A8X6TBE5</accession>
<gene>
    <name evidence="13" type="primary">Abhd11</name>
    <name evidence="14" type="ORF">NPIL_374391</name>
    <name evidence="13" type="ORF">NPIL_374392</name>
</gene>
<evidence type="ECO:0000256" key="5">
    <source>
        <dbReference type="ARBA" id="ARBA00043667"/>
    </source>
</evidence>
<dbReference type="GO" id="GO:0052689">
    <property type="term" value="F:carboxylic ester hydrolase activity"/>
    <property type="evidence" value="ECO:0007669"/>
    <property type="project" value="TreeGrafter"/>
</dbReference>
<dbReference type="InterPro" id="IPR029058">
    <property type="entry name" value="AB_hydrolase_fold"/>
</dbReference>
<keyword evidence="2" id="KW-0378">Hydrolase</keyword>
<evidence type="ECO:0000313" key="14">
    <source>
        <dbReference type="EMBL" id="GFS92229.1"/>
    </source>
</evidence>
<evidence type="ECO:0000259" key="12">
    <source>
        <dbReference type="Pfam" id="PF00561"/>
    </source>
</evidence>
<evidence type="ECO:0000256" key="3">
    <source>
        <dbReference type="ARBA" id="ARBA00026104"/>
    </source>
</evidence>
<dbReference type="EMBL" id="BMAW01099898">
    <property type="protein sequence ID" value="GFS92229.1"/>
    <property type="molecule type" value="Genomic_DNA"/>
</dbReference>
<keyword evidence="15" id="KW-1185">Reference proteome</keyword>
<comment type="catalytic activity">
    <reaction evidence="5">
        <text>a 1,2-diacyl-sn-glycerol + H2O = a 2-acylglycerol + a fatty acid + H(+)</text>
        <dbReference type="Rhea" id="RHEA:33275"/>
        <dbReference type="ChEBI" id="CHEBI:15377"/>
        <dbReference type="ChEBI" id="CHEBI:15378"/>
        <dbReference type="ChEBI" id="CHEBI:17389"/>
        <dbReference type="ChEBI" id="CHEBI:17815"/>
        <dbReference type="ChEBI" id="CHEBI:28868"/>
        <dbReference type="EC" id="3.1.1.116"/>
    </reaction>
</comment>
<comment type="catalytic activity">
    <reaction evidence="6">
        <text>a 1,3-diacyl-sn-glycerol + H2O = a 1-acyl-sn-glycerol + a fatty acid + H(+)</text>
        <dbReference type="Rhea" id="RHEA:38503"/>
        <dbReference type="ChEBI" id="CHEBI:15377"/>
        <dbReference type="ChEBI" id="CHEBI:15378"/>
        <dbReference type="ChEBI" id="CHEBI:28868"/>
        <dbReference type="ChEBI" id="CHEBI:64683"/>
        <dbReference type="ChEBI" id="CHEBI:77272"/>
    </reaction>
</comment>
<dbReference type="AlphaFoldDB" id="A0A8X6TBE5"/>
<evidence type="ECO:0000313" key="15">
    <source>
        <dbReference type="Proteomes" id="UP000887013"/>
    </source>
</evidence>
<comment type="catalytic activity">
    <reaction evidence="10">
        <text>1-octadecanoyl-2-(9Z-octadecenoyl)-sn-glycerol + H2O = 2-(9Z-octadecenoyl)-glycerol + octadecanoate + H(+)</text>
        <dbReference type="Rhea" id="RHEA:77103"/>
        <dbReference type="ChEBI" id="CHEBI:15377"/>
        <dbReference type="ChEBI" id="CHEBI:15378"/>
        <dbReference type="ChEBI" id="CHEBI:25629"/>
        <dbReference type="ChEBI" id="CHEBI:73990"/>
        <dbReference type="ChEBI" id="CHEBI:75468"/>
    </reaction>
</comment>
<comment type="catalytic activity">
    <reaction evidence="11">
        <text>1-octadecanoyl-2-(5Z,8Z,11Z,14Z-eicosatetraenoyl)-sn-glycerol + H2O = 2-(5Z,8Z,11Z,14Z-eicosatetraenoyl)-glycerol + octadecanoate + H(+)</text>
        <dbReference type="Rhea" id="RHEA:38507"/>
        <dbReference type="ChEBI" id="CHEBI:15377"/>
        <dbReference type="ChEBI" id="CHEBI:15378"/>
        <dbReference type="ChEBI" id="CHEBI:25629"/>
        <dbReference type="ChEBI" id="CHEBI:52392"/>
        <dbReference type="ChEBI" id="CHEBI:75728"/>
    </reaction>
</comment>
<dbReference type="InterPro" id="IPR000073">
    <property type="entry name" value="AB_hydrolase_1"/>
</dbReference>
<comment type="catalytic activity">
    <reaction evidence="9">
        <text>1,2-didecanoylglycerol + H2O = decanoylglycerol + decanoate + H(+)</text>
        <dbReference type="Rhea" id="RHEA:48596"/>
        <dbReference type="ChEBI" id="CHEBI:11152"/>
        <dbReference type="ChEBI" id="CHEBI:15377"/>
        <dbReference type="ChEBI" id="CHEBI:15378"/>
        <dbReference type="ChEBI" id="CHEBI:27689"/>
        <dbReference type="ChEBI" id="CHEBI:90605"/>
    </reaction>
</comment>
<evidence type="ECO:0000256" key="11">
    <source>
        <dbReference type="ARBA" id="ARBA00048919"/>
    </source>
</evidence>
<dbReference type="EC" id="3.1.1.116" evidence="3"/>
<protein>
    <recommendedName>
        <fullName evidence="7">sn-1-specific diacylglycerol lipase ABHD11</fullName>
        <ecNumber evidence="3">3.1.1.116</ecNumber>
    </recommendedName>
    <alternativeName>
        <fullName evidence="4">Alpha/beta hydrolase domain-containing protein 11</fullName>
    </alternativeName>
</protein>
<evidence type="ECO:0000256" key="7">
    <source>
        <dbReference type="ARBA" id="ARBA00044064"/>
    </source>
</evidence>
<dbReference type="GO" id="GO:0005739">
    <property type="term" value="C:mitochondrion"/>
    <property type="evidence" value="ECO:0007669"/>
    <property type="project" value="TreeGrafter"/>
</dbReference>
<dbReference type="EMBL" id="BMAW01099898">
    <property type="protein sequence ID" value="GFS92225.1"/>
    <property type="molecule type" value="Genomic_DNA"/>
</dbReference>
<evidence type="ECO:0000256" key="2">
    <source>
        <dbReference type="ARBA" id="ARBA00022801"/>
    </source>
</evidence>
<feature type="domain" description="AB hydrolase-1" evidence="12">
    <location>
        <begin position="24"/>
        <end position="131"/>
    </location>
</feature>
<evidence type="ECO:0000256" key="6">
    <source>
        <dbReference type="ARBA" id="ARBA00043742"/>
    </source>
</evidence>